<dbReference type="EMBL" id="JAUSTY010000001">
    <property type="protein sequence ID" value="MDQ0164391.1"/>
    <property type="molecule type" value="Genomic_DNA"/>
</dbReference>
<gene>
    <name evidence="2" type="ORF">J2S11_000290</name>
</gene>
<keyword evidence="1" id="KW-0812">Transmembrane</keyword>
<feature type="transmembrane region" description="Helical" evidence="1">
    <location>
        <begin position="38"/>
        <end position="58"/>
    </location>
</feature>
<sequence length="108" mass="12063">MPLMPAQIAISVLLFVILFFGIGFILNMLLKTTWLPGAIIYPIVLIIMVNQTPIASYFKEPLDSLVSLGVRFTELLFVDYVILLAGLVGALLSGVIIRMLRSRGYRMF</sequence>
<evidence type="ECO:0000313" key="2">
    <source>
        <dbReference type="EMBL" id="MDQ0164391.1"/>
    </source>
</evidence>
<evidence type="ECO:0000256" key="1">
    <source>
        <dbReference type="SAM" id="Phobius"/>
    </source>
</evidence>
<dbReference type="RefSeq" id="WP_307389915.1">
    <property type="nucleotide sequence ID" value="NZ_BAAADK010000009.1"/>
</dbReference>
<accession>A0ABT9VTS7</accession>
<comment type="caution">
    <text evidence="2">The sequence shown here is derived from an EMBL/GenBank/DDBJ whole genome shotgun (WGS) entry which is preliminary data.</text>
</comment>
<name>A0ABT9VTS7_9BACI</name>
<feature type="transmembrane region" description="Helical" evidence="1">
    <location>
        <begin position="78"/>
        <end position="100"/>
    </location>
</feature>
<keyword evidence="3" id="KW-1185">Reference proteome</keyword>
<keyword evidence="1" id="KW-1133">Transmembrane helix</keyword>
<dbReference type="InterPro" id="IPR025917">
    <property type="entry name" value="YuiB"/>
</dbReference>
<proteinExistence type="predicted"/>
<evidence type="ECO:0008006" key="4">
    <source>
        <dbReference type="Google" id="ProtNLM"/>
    </source>
</evidence>
<keyword evidence="1" id="KW-0472">Membrane</keyword>
<organism evidence="2 3">
    <name type="scientific">Caldalkalibacillus horti</name>
    <dbReference type="NCBI Taxonomy" id="77523"/>
    <lineage>
        <taxon>Bacteria</taxon>
        <taxon>Bacillati</taxon>
        <taxon>Bacillota</taxon>
        <taxon>Bacilli</taxon>
        <taxon>Bacillales</taxon>
        <taxon>Bacillaceae</taxon>
        <taxon>Caldalkalibacillus</taxon>
    </lineage>
</organism>
<evidence type="ECO:0000313" key="3">
    <source>
        <dbReference type="Proteomes" id="UP001235840"/>
    </source>
</evidence>
<feature type="transmembrane region" description="Helical" evidence="1">
    <location>
        <begin position="6"/>
        <end position="26"/>
    </location>
</feature>
<reference evidence="2 3" key="1">
    <citation type="submission" date="2023-07" db="EMBL/GenBank/DDBJ databases">
        <title>Genomic Encyclopedia of Type Strains, Phase IV (KMG-IV): sequencing the most valuable type-strain genomes for metagenomic binning, comparative biology and taxonomic classification.</title>
        <authorList>
            <person name="Goeker M."/>
        </authorList>
    </citation>
    <scope>NUCLEOTIDE SEQUENCE [LARGE SCALE GENOMIC DNA]</scope>
    <source>
        <strain evidence="2 3">DSM 12751</strain>
    </source>
</reference>
<dbReference type="Proteomes" id="UP001235840">
    <property type="component" value="Unassembled WGS sequence"/>
</dbReference>
<dbReference type="Pfam" id="PF14068">
    <property type="entry name" value="YuiB"/>
    <property type="match status" value="1"/>
</dbReference>
<protein>
    <recommendedName>
        <fullName evidence="4">YuiB-like membrane protein</fullName>
    </recommendedName>
</protein>